<dbReference type="InterPro" id="IPR053188">
    <property type="entry name" value="FkbM_Methyltransferase"/>
</dbReference>
<dbReference type="EMBL" id="CP000393">
    <property type="protein sequence ID" value="ABG51402.1"/>
    <property type="molecule type" value="Genomic_DNA"/>
</dbReference>
<gene>
    <name evidence="2" type="ordered locus">Tery_2169</name>
</gene>
<dbReference type="InterPro" id="IPR029063">
    <property type="entry name" value="SAM-dependent_MTases_sf"/>
</dbReference>
<dbReference type="eggNOG" id="COG0438">
    <property type="taxonomic scope" value="Bacteria"/>
</dbReference>
<protein>
    <submittedName>
        <fullName evidence="2">Methyltransferase FkbM family</fullName>
    </submittedName>
</protein>
<dbReference type="NCBIfam" id="TIGR01444">
    <property type="entry name" value="fkbM_fam"/>
    <property type="match status" value="1"/>
</dbReference>
<evidence type="ECO:0000259" key="1">
    <source>
        <dbReference type="Pfam" id="PF05050"/>
    </source>
</evidence>
<dbReference type="STRING" id="203124.Tery_2169"/>
<dbReference type="KEGG" id="ter:Tery_2169"/>
<name>Q113C2_TRIEI</name>
<dbReference type="Pfam" id="PF05050">
    <property type="entry name" value="Methyltransf_21"/>
    <property type="match status" value="1"/>
</dbReference>
<proteinExistence type="predicted"/>
<dbReference type="HOGENOM" id="CLU_044212_0_0_3"/>
<dbReference type="GO" id="GO:0008171">
    <property type="term" value="F:O-methyltransferase activity"/>
    <property type="evidence" value="ECO:0007669"/>
    <property type="project" value="TreeGrafter"/>
</dbReference>
<accession>Q113C2</accession>
<sequence length="485" mass="55299">MPIFVDNLKKNRKIDDIHLTIAIVGSRKLEQFEEEYINQGWGLMSPNLTIYGFDADQDACKKMNTKLQEQQISHQEKHIPLALWDSVETATLHITKFPACSSLYPPSQSYIDRFIGNSPLMELASTQEIQTTTLDDFCHSEEISEIDFIQIDTQGAELKILEGAKEILKSVLSLNVEVEFTSLYDNQPLFGDVDLYLRKKGFTLFDFGTLYRDSRRRSSICSQEHPGQLIWTDAFYFQDLIQKSSAQESCNKTPEKLLKLACIADILKFPDVAMEALECLTWKYGDNPKYNFANNIAEVLSQFHNLAKEGVGALPAMERIKGYLNSKYFLNQPVVKEDELHSRLKFRQFNLIIFPDWTQPEETVGLELQKVIKSLVTHPDRAKMTLLIDNSNITAEDADLILSSVAMNLLMEEELEVDEGPEIVLVGELSQVQWSALIPQLQSRIKLEHENGEAIAQIKAENIPIIELNNLARKSFCIHKTVDFT</sequence>
<organism evidence="2">
    <name type="scientific">Trichodesmium erythraeum (strain IMS101)</name>
    <dbReference type="NCBI Taxonomy" id="203124"/>
    <lineage>
        <taxon>Bacteria</taxon>
        <taxon>Bacillati</taxon>
        <taxon>Cyanobacteriota</taxon>
        <taxon>Cyanophyceae</taxon>
        <taxon>Oscillatoriophycideae</taxon>
        <taxon>Oscillatoriales</taxon>
        <taxon>Microcoleaceae</taxon>
        <taxon>Trichodesmium</taxon>
    </lineage>
</organism>
<dbReference type="AlphaFoldDB" id="Q113C2"/>
<dbReference type="SUPFAM" id="SSF53335">
    <property type="entry name" value="S-adenosyl-L-methionine-dependent methyltransferases"/>
    <property type="match status" value="1"/>
</dbReference>
<dbReference type="InterPro" id="IPR006342">
    <property type="entry name" value="FkbM_mtfrase"/>
</dbReference>
<evidence type="ECO:0000313" key="2">
    <source>
        <dbReference type="EMBL" id="ABG51402.1"/>
    </source>
</evidence>
<dbReference type="PANTHER" id="PTHR36973">
    <property type="entry name" value="SLL1456 PROTEIN-RELATED"/>
    <property type="match status" value="1"/>
</dbReference>
<keyword evidence="2" id="KW-0808">Transferase</keyword>
<dbReference type="GO" id="GO:0032259">
    <property type="term" value="P:methylation"/>
    <property type="evidence" value="ECO:0007669"/>
    <property type="project" value="UniProtKB-KW"/>
</dbReference>
<dbReference type="PANTHER" id="PTHR36973:SF4">
    <property type="entry name" value="NODULATION PROTEIN"/>
    <property type="match status" value="1"/>
</dbReference>
<dbReference type="Gene3D" id="3.40.50.150">
    <property type="entry name" value="Vaccinia Virus protein VP39"/>
    <property type="match status" value="1"/>
</dbReference>
<reference evidence="2" key="1">
    <citation type="submission" date="2006-06" db="EMBL/GenBank/DDBJ databases">
        <title>Complete sequence of Trichodesmium erythraeum IMS101.</title>
        <authorList>
            <consortium name="US DOE Joint Genome Institute"/>
            <person name="Copeland A."/>
            <person name="Lucas S."/>
            <person name="Lapidus A."/>
            <person name="Barry K."/>
            <person name="Detter J.C."/>
            <person name="Glavina del Rio T."/>
            <person name="Hammon N."/>
            <person name="Israni S."/>
            <person name="Dalin E."/>
            <person name="Tice H."/>
            <person name="Pitluck S."/>
            <person name="Kiss H."/>
            <person name="Munk A.C."/>
            <person name="Brettin T."/>
            <person name="Bruce D."/>
            <person name="Han C."/>
            <person name="Tapia R."/>
            <person name="Gilna P."/>
            <person name="Schmutz J."/>
            <person name="Larimer F."/>
            <person name="Land M."/>
            <person name="Hauser L."/>
            <person name="Kyrpides N."/>
            <person name="Kim E."/>
            <person name="Richardson P."/>
        </authorList>
    </citation>
    <scope>NUCLEOTIDE SEQUENCE [LARGE SCALE GENOMIC DNA]</scope>
    <source>
        <strain evidence="2">IMS101</strain>
    </source>
</reference>
<keyword evidence="2" id="KW-0489">Methyltransferase</keyword>
<dbReference type="RefSeq" id="WP_011611772.1">
    <property type="nucleotide sequence ID" value="NC_008312.1"/>
</dbReference>
<feature type="domain" description="Methyltransferase FkbM" evidence="1">
    <location>
        <begin position="73"/>
        <end position="203"/>
    </location>
</feature>